<dbReference type="InterPro" id="IPR002683">
    <property type="entry name" value="PsbP_C"/>
</dbReference>
<dbReference type="InterPro" id="IPR016123">
    <property type="entry name" value="Mog1/PsbP_a/b/a-sand"/>
</dbReference>
<reference evidence="2 3" key="1">
    <citation type="submission" date="2024-04" db="EMBL/GenBank/DDBJ databases">
        <title>The reference genome of an endangered Asteraceae, Deinandra increscens subsp. villosa, native to the Central Coast of California.</title>
        <authorList>
            <person name="Guilliams M."/>
            <person name="Hasenstab-Lehman K."/>
            <person name="Meyer R."/>
            <person name="Mcevoy S."/>
        </authorList>
    </citation>
    <scope>NUCLEOTIDE SEQUENCE [LARGE SCALE GENOMIC DNA]</scope>
    <source>
        <tissue evidence="2">Leaf</tissue>
    </source>
</reference>
<dbReference type="GO" id="GO:0005509">
    <property type="term" value="F:calcium ion binding"/>
    <property type="evidence" value="ECO:0007669"/>
    <property type="project" value="InterPro"/>
</dbReference>
<gene>
    <name evidence="2" type="ORF">SSX86_000498</name>
</gene>
<dbReference type="GO" id="GO:0009654">
    <property type="term" value="C:photosystem II oxygen evolving complex"/>
    <property type="evidence" value="ECO:0007669"/>
    <property type="project" value="InterPro"/>
</dbReference>
<dbReference type="Pfam" id="PF01789">
    <property type="entry name" value="PsbP"/>
    <property type="match status" value="1"/>
</dbReference>
<comment type="caution">
    <text evidence="2">The sequence shown here is derived from an EMBL/GenBank/DDBJ whole genome shotgun (WGS) entry which is preliminary data.</text>
</comment>
<dbReference type="EMBL" id="JBCNJP010000002">
    <property type="protein sequence ID" value="KAK9080740.1"/>
    <property type="molecule type" value="Genomic_DNA"/>
</dbReference>
<dbReference type="Gene3D" id="3.40.1000.10">
    <property type="entry name" value="Mog1/PsbP, alpha/beta/alpha sandwich"/>
    <property type="match status" value="1"/>
</dbReference>
<sequence>MGTIGFANFGFSIKPNKQNLAATHSVIAAAKMDGDSEENVRVLGRRTAIVSGVSLVSSASLGFPKEGLAVVKQGLLAGRIPGLSEPNEQGWRTYRRPDEKSGGHGVGWSPIIPYAFSVPDGWEEVWSLILINYARHPQTKRFVTFYVFFIMSFQTPVSIADLGGTEIDLRFSNATEGKLFVIVAPVLRFADYLEDDARIERIGPPEKVISAFGPEVIGENVEGKVISSQVKEFSGRKYYQFELEPPHCLITATAAGNRLYLFNVLANGLQWKRHNQDLKKISDSFRVV</sequence>
<dbReference type="PANTHER" id="PTHR31407:SF38">
    <property type="entry name" value="PSBP DOMAIN-CONTAINING PROTEIN 4, CHLOROPLASTIC"/>
    <property type="match status" value="1"/>
</dbReference>
<evidence type="ECO:0000259" key="1">
    <source>
        <dbReference type="Pfam" id="PF01789"/>
    </source>
</evidence>
<protein>
    <recommendedName>
        <fullName evidence="1">PsbP C-terminal domain-containing protein</fullName>
    </recommendedName>
</protein>
<organism evidence="2 3">
    <name type="scientific">Deinandra increscens subsp. villosa</name>
    <dbReference type="NCBI Taxonomy" id="3103831"/>
    <lineage>
        <taxon>Eukaryota</taxon>
        <taxon>Viridiplantae</taxon>
        <taxon>Streptophyta</taxon>
        <taxon>Embryophyta</taxon>
        <taxon>Tracheophyta</taxon>
        <taxon>Spermatophyta</taxon>
        <taxon>Magnoliopsida</taxon>
        <taxon>eudicotyledons</taxon>
        <taxon>Gunneridae</taxon>
        <taxon>Pentapetalae</taxon>
        <taxon>asterids</taxon>
        <taxon>campanulids</taxon>
        <taxon>Asterales</taxon>
        <taxon>Asteraceae</taxon>
        <taxon>Asteroideae</taxon>
        <taxon>Heliantheae alliance</taxon>
        <taxon>Madieae</taxon>
        <taxon>Madiinae</taxon>
        <taxon>Deinandra</taxon>
    </lineage>
</organism>
<proteinExistence type="predicted"/>
<dbReference type="AlphaFoldDB" id="A0AAP0DT92"/>
<keyword evidence="3" id="KW-1185">Reference proteome</keyword>
<dbReference type="GO" id="GO:0019898">
    <property type="term" value="C:extrinsic component of membrane"/>
    <property type="evidence" value="ECO:0007669"/>
    <property type="project" value="InterPro"/>
</dbReference>
<dbReference type="SUPFAM" id="SSF55724">
    <property type="entry name" value="Mog1p/PsbP-like"/>
    <property type="match status" value="1"/>
</dbReference>
<evidence type="ECO:0000313" key="3">
    <source>
        <dbReference type="Proteomes" id="UP001408789"/>
    </source>
</evidence>
<evidence type="ECO:0000313" key="2">
    <source>
        <dbReference type="EMBL" id="KAK9080740.1"/>
    </source>
</evidence>
<dbReference type="PANTHER" id="PTHR31407">
    <property type="match status" value="1"/>
</dbReference>
<dbReference type="GO" id="GO:0015979">
    <property type="term" value="P:photosynthesis"/>
    <property type="evidence" value="ECO:0007669"/>
    <property type="project" value="InterPro"/>
</dbReference>
<feature type="domain" description="PsbP C-terminal" evidence="1">
    <location>
        <begin position="193"/>
        <end position="287"/>
    </location>
</feature>
<dbReference type="Proteomes" id="UP001408789">
    <property type="component" value="Unassembled WGS sequence"/>
</dbReference>
<name>A0AAP0DT92_9ASTR</name>
<accession>A0AAP0DT92</accession>